<name>A0A0C9T254_PLICR</name>
<reference evidence="3 4" key="1">
    <citation type="submission" date="2014-06" db="EMBL/GenBank/DDBJ databases">
        <title>Evolutionary Origins and Diversification of the Mycorrhizal Mutualists.</title>
        <authorList>
            <consortium name="DOE Joint Genome Institute"/>
            <consortium name="Mycorrhizal Genomics Consortium"/>
            <person name="Kohler A."/>
            <person name="Kuo A."/>
            <person name="Nagy L.G."/>
            <person name="Floudas D."/>
            <person name="Copeland A."/>
            <person name="Barry K.W."/>
            <person name="Cichocki N."/>
            <person name="Veneault-Fourrey C."/>
            <person name="LaButti K."/>
            <person name="Lindquist E.A."/>
            <person name="Lipzen A."/>
            <person name="Lundell T."/>
            <person name="Morin E."/>
            <person name="Murat C."/>
            <person name="Riley R."/>
            <person name="Ohm R."/>
            <person name="Sun H."/>
            <person name="Tunlid A."/>
            <person name="Henrissat B."/>
            <person name="Grigoriev I.V."/>
            <person name="Hibbett D.S."/>
            <person name="Martin F."/>
        </authorList>
    </citation>
    <scope>NUCLEOTIDE SEQUENCE [LARGE SCALE GENOMIC DNA]</scope>
    <source>
        <strain evidence="3 4">FD-325 SS-3</strain>
    </source>
</reference>
<evidence type="ECO:0000313" key="4">
    <source>
        <dbReference type="Proteomes" id="UP000053263"/>
    </source>
</evidence>
<keyword evidence="2" id="KW-0472">Membrane</keyword>
<accession>A0A0C9T254</accession>
<dbReference type="HOGENOM" id="CLU_1865968_0_0_1"/>
<dbReference type="Proteomes" id="UP000053263">
    <property type="component" value="Unassembled WGS sequence"/>
</dbReference>
<evidence type="ECO:0000256" key="2">
    <source>
        <dbReference type="SAM" id="Phobius"/>
    </source>
</evidence>
<dbReference type="AlphaFoldDB" id="A0A0C9T254"/>
<organism evidence="3 4">
    <name type="scientific">Plicaturopsis crispa FD-325 SS-3</name>
    <dbReference type="NCBI Taxonomy" id="944288"/>
    <lineage>
        <taxon>Eukaryota</taxon>
        <taxon>Fungi</taxon>
        <taxon>Dikarya</taxon>
        <taxon>Basidiomycota</taxon>
        <taxon>Agaricomycotina</taxon>
        <taxon>Agaricomycetes</taxon>
        <taxon>Agaricomycetidae</taxon>
        <taxon>Amylocorticiales</taxon>
        <taxon>Amylocorticiaceae</taxon>
        <taxon>Plicatura</taxon>
        <taxon>Plicaturopsis crispa</taxon>
    </lineage>
</organism>
<keyword evidence="2" id="KW-0812">Transmembrane</keyword>
<dbReference type="EMBL" id="KN832579">
    <property type="protein sequence ID" value="KII83299.1"/>
    <property type="molecule type" value="Genomic_DNA"/>
</dbReference>
<sequence>MCSSRREALTIVLKYRRRVLFSGLLMFPAPCYVGYLTGMAILHTWHVFMQILCPLRRPTLPDAFLHSAYTVQNPARMTPRRASLPLYPRPPPPTSSEKAKTTERMTRNEARIGGSHATLNCTLGLIKLGPPRTPLAL</sequence>
<gene>
    <name evidence="3" type="ORF">PLICRDRAFT_454403</name>
</gene>
<feature type="region of interest" description="Disordered" evidence="1">
    <location>
        <begin position="79"/>
        <end position="104"/>
    </location>
</feature>
<feature type="transmembrane region" description="Helical" evidence="2">
    <location>
        <begin position="20"/>
        <end position="48"/>
    </location>
</feature>
<keyword evidence="2" id="KW-1133">Transmembrane helix</keyword>
<proteinExistence type="predicted"/>
<evidence type="ECO:0000313" key="3">
    <source>
        <dbReference type="EMBL" id="KII83299.1"/>
    </source>
</evidence>
<keyword evidence="4" id="KW-1185">Reference proteome</keyword>
<evidence type="ECO:0000256" key="1">
    <source>
        <dbReference type="SAM" id="MobiDB-lite"/>
    </source>
</evidence>
<protein>
    <submittedName>
        <fullName evidence="3">Uncharacterized protein</fullName>
    </submittedName>
</protein>